<evidence type="ECO:0000313" key="2">
    <source>
        <dbReference type="Proteomes" id="UP001065298"/>
    </source>
</evidence>
<evidence type="ECO:0000313" key="1">
    <source>
        <dbReference type="EMBL" id="KAI8676065.1"/>
    </source>
</evidence>
<dbReference type="EMBL" id="CM046505">
    <property type="protein sequence ID" value="KAI8676065.1"/>
    <property type="molecule type" value="Genomic_DNA"/>
</dbReference>
<protein>
    <submittedName>
        <fullName evidence="1">ATP-dependent DNA helicase</fullName>
    </submittedName>
</protein>
<keyword evidence="1" id="KW-0378">Hydrolase</keyword>
<sequence length="1100" mass="121708">MCRCRSFNAWNTTSRPPGKKARTAQIVSPAERGMDDENAPDIDEVIATLRRGQQGGVEHQPQEASRGDEALLGDGDANPKRPEAAVHEISSSGMFALDAHPDVADIDKLRFVWEAVGEEEEEQEVTEAAREQRKRRTWAGSAALRQGSGLEPYISVSRGEDFSDSSDPCFFAKTFPTLIPFGCGGPRLAEESIAISDDRRGTGVDEGAVAGAATAAEVAARSLLSSRNMSLATWAEVVLRRHGGRFATHHVFAFLVFNLGVRSRNRRVSMLSVSRKEFPAVERIVRSLSRERLELAQRELELSDQTADEGIKELLRSISLYGFRQPMSREHRLSLRRKIKSLIIRYGIPAIWFTLNPNDITNPVKLRLAAYRTHDPEGAEAFLRSLDMTYKRARLAISDPVSSAIFFHREISLFFEHYVKVGEESVFGQISQCFGAVEANERGALHVHGLLWLHGNMQLSSVLADVRGEEGASYGDRIVELKLTFFDTDTQDLDQESFCAVRAERSVTADISPLLQDSQQFVAAFDEEANFCAGATQIHTHSPTCVKYSLGRPEGKRDLCRFKAPWKLVEKTGFDADGVLQIRRTHSMVNRWNKAIAVGLRHNHDISFIATQCMTMALVYYLTNYATKVEDPMWKRVAAAAEVLGSLDGGEPRQDCVAAAAATATATARDVSDRDGIGQNKTRQFLMKVANRVFTERPLSQVEVAAHLLGYETEFSNSAVWTFLNVSVLYWHIFRRWHHLRCASGAEALDQPTDDSVLVEQTGRRISFFEAYHHRGEALRDLCLYDYVSLVKLKRKSSGRRGGAATWGEVPFQGGTPFADTWVQVLRRPGEHAVVCLDGYLSMDFSQDDDDDGRGHERAAVQHLALFVPWECFLSESGGDIGEIWVRHKETLSRRVSSILDNIQLLRRSAEDAQRDARQWAASSGEEDHVAGETGSGGAVEGDDEAQSAYRSDDIGDATRLIDVVRNAAGANQITGDSKELSAMMQQLCRFQHAALGSTSELRARIAVESEGRMVTWPAGPFTGAEVPAQRLLKSIKSQQTSASRETEKTIQGIQGLTERNATSRSAAVDGVLSGFGEQDVQLTAADPEESTLARPDPAW</sequence>
<gene>
    <name evidence="1" type="ORF">NCS57_00509800</name>
</gene>
<organism evidence="1 2">
    <name type="scientific">Fusarium keratoplasticum</name>
    <dbReference type="NCBI Taxonomy" id="1328300"/>
    <lineage>
        <taxon>Eukaryota</taxon>
        <taxon>Fungi</taxon>
        <taxon>Dikarya</taxon>
        <taxon>Ascomycota</taxon>
        <taxon>Pezizomycotina</taxon>
        <taxon>Sordariomycetes</taxon>
        <taxon>Hypocreomycetidae</taxon>
        <taxon>Hypocreales</taxon>
        <taxon>Nectriaceae</taxon>
        <taxon>Fusarium</taxon>
        <taxon>Fusarium solani species complex</taxon>
    </lineage>
</organism>
<comment type="caution">
    <text evidence="1">The sequence shown here is derived from an EMBL/GenBank/DDBJ whole genome shotgun (WGS) entry which is preliminary data.</text>
</comment>
<proteinExistence type="predicted"/>
<reference evidence="1" key="1">
    <citation type="submission" date="2022-06" db="EMBL/GenBank/DDBJ databases">
        <title>Fusarium solani species complex genomes reveal bases of compartmentalisation and animal pathogenesis.</title>
        <authorList>
            <person name="Tsai I.J."/>
        </authorList>
    </citation>
    <scope>NUCLEOTIDE SEQUENCE</scope>
    <source>
        <strain evidence="1">Fu6.1</strain>
    </source>
</reference>
<name>A0ACC0RAF7_9HYPO</name>
<keyword evidence="1" id="KW-0347">Helicase</keyword>
<dbReference type="Proteomes" id="UP001065298">
    <property type="component" value="Chromosome 3"/>
</dbReference>
<keyword evidence="1" id="KW-0067">ATP-binding</keyword>
<keyword evidence="1" id="KW-0547">Nucleotide-binding</keyword>
<accession>A0ACC0RAF7</accession>
<keyword evidence="2" id="KW-1185">Reference proteome</keyword>